<dbReference type="AlphaFoldDB" id="A0AAE0EIX1"/>
<comment type="caution">
    <text evidence="1">The sequence shown here is derived from an EMBL/GenBank/DDBJ whole genome shotgun (WGS) entry which is preliminary data.</text>
</comment>
<gene>
    <name evidence="1" type="ORF">Dsin_001343</name>
</gene>
<keyword evidence="2" id="KW-1185">Reference proteome</keyword>
<organism evidence="1 2">
    <name type="scientific">Dipteronia sinensis</name>
    <dbReference type="NCBI Taxonomy" id="43782"/>
    <lineage>
        <taxon>Eukaryota</taxon>
        <taxon>Viridiplantae</taxon>
        <taxon>Streptophyta</taxon>
        <taxon>Embryophyta</taxon>
        <taxon>Tracheophyta</taxon>
        <taxon>Spermatophyta</taxon>
        <taxon>Magnoliopsida</taxon>
        <taxon>eudicotyledons</taxon>
        <taxon>Gunneridae</taxon>
        <taxon>Pentapetalae</taxon>
        <taxon>rosids</taxon>
        <taxon>malvids</taxon>
        <taxon>Sapindales</taxon>
        <taxon>Sapindaceae</taxon>
        <taxon>Hippocastanoideae</taxon>
        <taxon>Acereae</taxon>
        <taxon>Dipteronia</taxon>
    </lineage>
</organism>
<dbReference type="EMBL" id="JANJYJ010000001">
    <property type="protein sequence ID" value="KAK3229462.1"/>
    <property type="molecule type" value="Genomic_DNA"/>
</dbReference>
<name>A0AAE0EIX1_9ROSI</name>
<sequence length="129" mass="14893">MRRTSRELKERPCPLVKRLSWERLSLEGRKKTSNDWKRLDVNCEGFTSGGRRASVDAVGASGGLISLWNEDNFKIRDCITHKRCIILAGILVKLNKEAIFYNVYRPSLQDERRELWDVIMRAQMALSGP</sequence>
<protein>
    <submittedName>
        <fullName evidence="1">Uncharacterized protein</fullName>
    </submittedName>
</protein>
<reference evidence="1" key="1">
    <citation type="journal article" date="2023" name="Plant J.">
        <title>Genome sequences and population genomics provide insights into the demographic history, inbreeding, and mutation load of two 'living fossil' tree species of Dipteronia.</title>
        <authorList>
            <person name="Feng Y."/>
            <person name="Comes H.P."/>
            <person name="Chen J."/>
            <person name="Zhu S."/>
            <person name="Lu R."/>
            <person name="Zhang X."/>
            <person name="Li P."/>
            <person name="Qiu J."/>
            <person name="Olsen K.M."/>
            <person name="Qiu Y."/>
        </authorList>
    </citation>
    <scope>NUCLEOTIDE SEQUENCE</scope>
    <source>
        <strain evidence="1">NBL</strain>
    </source>
</reference>
<evidence type="ECO:0000313" key="1">
    <source>
        <dbReference type="EMBL" id="KAK3229462.1"/>
    </source>
</evidence>
<proteinExistence type="predicted"/>
<evidence type="ECO:0000313" key="2">
    <source>
        <dbReference type="Proteomes" id="UP001281410"/>
    </source>
</evidence>
<dbReference type="Proteomes" id="UP001281410">
    <property type="component" value="Unassembled WGS sequence"/>
</dbReference>
<accession>A0AAE0EIX1</accession>